<dbReference type="Proteomes" id="UP001597561">
    <property type="component" value="Unassembled WGS sequence"/>
</dbReference>
<keyword evidence="2 6" id="KW-0560">Oxidoreductase</keyword>
<dbReference type="PIRSF" id="PIRSF000103">
    <property type="entry name" value="HIBADH"/>
    <property type="match status" value="1"/>
</dbReference>
<gene>
    <name evidence="6" type="ORF">ACFS5P_05100</name>
</gene>
<proteinExistence type="inferred from homology"/>
<keyword evidence="7" id="KW-1185">Reference proteome</keyword>
<dbReference type="Gene3D" id="3.40.50.720">
    <property type="entry name" value="NAD(P)-binding Rossmann-like Domain"/>
    <property type="match status" value="1"/>
</dbReference>
<dbReference type="EC" id="1.1.-.-" evidence="6"/>
<organism evidence="6 7">
    <name type="scientific">Jeotgalibacillus terrae</name>
    <dbReference type="NCBI Taxonomy" id="587735"/>
    <lineage>
        <taxon>Bacteria</taxon>
        <taxon>Bacillati</taxon>
        <taxon>Bacillota</taxon>
        <taxon>Bacilli</taxon>
        <taxon>Bacillales</taxon>
        <taxon>Caryophanaceae</taxon>
        <taxon>Jeotgalibacillus</taxon>
    </lineage>
</organism>
<keyword evidence="3" id="KW-0520">NAD</keyword>
<evidence type="ECO:0000259" key="4">
    <source>
        <dbReference type="Pfam" id="PF03446"/>
    </source>
</evidence>
<dbReference type="InterPro" id="IPR029154">
    <property type="entry name" value="HIBADH-like_NADP-bd"/>
</dbReference>
<evidence type="ECO:0000259" key="5">
    <source>
        <dbReference type="Pfam" id="PF14833"/>
    </source>
</evidence>
<dbReference type="Pfam" id="PF03446">
    <property type="entry name" value="NAD_binding_2"/>
    <property type="match status" value="1"/>
</dbReference>
<protein>
    <submittedName>
        <fullName evidence="6">NAD(P)-dependent oxidoreductase</fullName>
        <ecNumber evidence="6">1.1.-.-</ecNumber>
    </submittedName>
</protein>
<reference evidence="7" key="1">
    <citation type="journal article" date="2019" name="Int. J. Syst. Evol. Microbiol.">
        <title>The Global Catalogue of Microorganisms (GCM) 10K type strain sequencing project: providing services to taxonomists for standard genome sequencing and annotation.</title>
        <authorList>
            <consortium name="The Broad Institute Genomics Platform"/>
            <consortium name="The Broad Institute Genome Sequencing Center for Infectious Disease"/>
            <person name="Wu L."/>
            <person name="Ma J."/>
        </authorList>
    </citation>
    <scope>NUCLEOTIDE SEQUENCE [LARGE SCALE GENOMIC DNA]</scope>
    <source>
        <strain evidence="7">KCTC 13528</strain>
    </source>
</reference>
<dbReference type="RefSeq" id="WP_380269093.1">
    <property type="nucleotide sequence ID" value="NZ_JAFBDK010000004.1"/>
</dbReference>
<dbReference type="InterPro" id="IPR008927">
    <property type="entry name" value="6-PGluconate_DH-like_C_sf"/>
</dbReference>
<dbReference type="Gene3D" id="1.10.1040.10">
    <property type="entry name" value="N-(1-d-carboxylethyl)-l-norvaline Dehydrogenase, domain 2"/>
    <property type="match status" value="1"/>
</dbReference>
<dbReference type="InterPro" id="IPR013328">
    <property type="entry name" value="6PGD_dom2"/>
</dbReference>
<name>A0ABW5ZE73_9BACL</name>
<evidence type="ECO:0000313" key="6">
    <source>
        <dbReference type="EMBL" id="MFD2911244.1"/>
    </source>
</evidence>
<dbReference type="GO" id="GO:0016491">
    <property type="term" value="F:oxidoreductase activity"/>
    <property type="evidence" value="ECO:0007669"/>
    <property type="project" value="UniProtKB-KW"/>
</dbReference>
<dbReference type="PANTHER" id="PTHR43060">
    <property type="entry name" value="3-HYDROXYISOBUTYRATE DEHYDROGENASE-LIKE 1, MITOCHONDRIAL-RELATED"/>
    <property type="match status" value="1"/>
</dbReference>
<dbReference type="InterPro" id="IPR015815">
    <property type="entry name" value="HIBADH-related"/>
</dbReference>
<dbReference type="Pfam" id="PF14833">
    <property type="entry name" value="NAD_binding_11"/>
    <property type="match status" value="1"/>
</dbReference>
<comment type="similarity">
    <text evidence="1">Belongs to the HIBADH-related family.</text>
</comment>
<comment type="caution">
    <text evidence="6">The sequence shown here is derived from an EMBL/GenBank/DDBJ whole genome shotgun (WGS) entry which is preliminary data.</text>
</comment>
<dbReference type="SUPFAM" id="SSF48179">
    <property type="entry name" value="6-phosphogluconate dehydrogenase C-terminal domain-like"/>
    <property type="match status" value="1"/>
</dbReference>
<dbReference type="InterPro" id="IPR036291">
    <property type="entry name" value="NAD(P)-bd_dom_sf"/>
</dbReference>
<dbReference type="EMBL" id="JBHUPG010000007">
    <property type="protein sequence ID" value="MFD2911244.1"/>
    <property type="molecule type" value="Genomic_DNA"/>
</dbReference>
<evidence type="ECO:0000256" key="2">
    <source>
        <dbReference type="ARBA" id="ARBA00023002"/>
    </source>
</evidence>
<feature type="domain" description="3-hydroxyisobutyrate dehydrogenase-like NAD-binding" evidence="5">
    <location>
        <begin position="166"/>
        <end position="286"/>
    </location>
</feature>
<feature type="domain" description="6-phosphogluconate dehydrogenase NADP-binding" evidence="4">
    <location>
        <begin position="5"/>
        <end position="163"/>
    </location>
</feature>
<evidence type="ECO:0000256" key="3">
    <source>
        <dbReference type="ARBA" id="ARBA00023027"/>
    </source>
</evidence>
<dbReference type="InterPro" id="IPR006115">
    <property type="entry name" value="6PGDH_NADP-bd"/>
</dbReference>
<dbReference type="PANTHER" id="PTHR43060:SF15">
    <property type="entry name" value="3-HYDROXYISOBUTYRATE DEHYDROGENASE-LIKE 1, MITOCHONDRIAL-RELATED"/>
    <property type="match status" value="1"/>
</dbReference>
<dbReference type="SUPFAM" id="SSF51735">
    <property type="entry name" value="NAD(P)-binding Rossmann-fold domains"/>
    <property type="match status" value="1"/>
</dbReference>
<sequence>MIDLNIGFIGTGVMGKSIVTHLQKEHTVHLYTRTKEKAETLLNNGAVWEISPAAVAEKCSIIFSMVGYPEDVAGIYQGDEGVFRTASEGSICIDLTTSKPELAEKLYQEGKSRGIHMIDAPVSGGDTGAKEGILSIMAGGDEEVFEKIVPILQTFGANIVYHGEPGSGQHAKMSNQIVIGSTMTGVCEALTYAIKAGLDPEKVLASISKGAAGSWSLSHLAPRMLQGDFEPGFFIHHFIKDLKIALEEANRMGLSLPGLELALHSYEQAKAEGLEEKGTQALYKVYEKQI</sequence>
<evidence type="ECO:0000313" key="7">
    <source>
        <dbReference type="Proteomes" id="UP001597561"/>
    </source>
</evidence>
<evidence type="ECO:0000256" key="1">
    <source>
        <dbReference type="ARBA" id="ARBA00009080"/>
    </source>
</evidence>
<accession>A0ABW5ZE73</accession>